<accession>A0A0V9UQ88</accession>
<dbReference type="PANTHER" id="PTHR24321:SF8">
    <property type="entry name" value="ESTRADIOL 17-BETA-DEHYDROGENASE 8-RELATED"/>
    <property type="match status" value="1"/>
</dbReference>
<dbReference type="Proteomes" id="UP000053060">
    <property type="component" value="Unassembled WGS sequence"/>
</dbReference>
<reference evidence="3 4" key="2">
    <citation type="journal article" date="2016" name="Genome Announc.">
        <title>Draft Genome Sequence of a Versatile Hydrocarbon-Degrading Bacterium, Rhodococcus pyridinivorans Strain KG-16, Collected from Oil Fields in India.</title>
        <authorList>
            <person name="Aggarwal R.K."/>
            <person name="Dawar C."/>
            <person name="Phanindranath R."/>
            <person name="Mutnuri L."/>
            <person name="Dayal A.M."/>
        </authorList>
    </citation>
    <scope>NUCLEOTIDE SEQUENCE [LARGE SCALE GENOMIC DNA]</scope>
    <source>
        <strain evidence="3 4">KG-16</strain>
    </source>
</reference>
<dbReference type="InterPro" id="IPR002347">
    <property type="entry name" value="SDR_fam"/>
</dbReference>
<proteinExistence type="inferred from homology"/>
<evidence type="ECO:0000313" key="4">
    <source>
        <dbReference type="Proteomes" id="UP000053060"/>
    </source>
</evidence>
<dbReference type="PRINTS" id="PR00081">
    <property type="entry name" value="GDHRDH"/>
</dbReference>
<protein>
    <submittedName>
        <fullName evidence="3">Oxidoreductase</fullName>
    </submittedName>
</protein>
<dbReference type="RefSeq" id="WP_060650293.1">
    <property type="nucleotide sequence ID" value="NZ_AZXY01000001.1"/>
</dbReference>
<name>A0A0V9UQ88_9NOCA</name>
<dbReference type="PANTHER" id="PTHR24321">
    <property type="entry name" value="DEHYDROGENASES, SHORT CHAIN"/>
    <property type="match status" value="1"/>
</dbReference>
<evidence type="ECO:0000313" key="3">
    <source>
        <dbReference type="EMBL" id="KSZ60166.1"/>
    </source>
</evidence>
<dbReference type="Pfam" id="PF00106">
    <property type="entry name" value="adh_short"/>
    <property type="match status" value="1"/>
</dbReference>
<dbReference type="AlphaFoldDB" id="A0A0V9UQ88"/>
<dbReference type="GO" id="GO:0016491">
    <property type="term" value="F:oxidoreductase activity"/>
    <property type="evidence" value="ECO:0007669"/>
    <property type="project" value="UniProtKB-KW"/>
</dbReference>
<dbReference type="EMBL" id="AZXY01000001">
    <property type="protein sequence ID" value="KSZ60166.1"/>
    <property type="molecule type" value="Genomic_DNA"/>
</dbReference>
<dbReference type="PATRIC" id="fig|1441730.3.peg.306"/>
<comment type="caution">
    <text evidence="3">The sequence shown here is derived from an EMBL/GenBank/DDBJ whole genome shotgun (WGS) entry which is preliminary data.</text>
</comment>
<evidence type="ECO:0000256" key="2">
    <source>
        <dbReference type="ARBA" id="ARBA00023002"/>
    </source>
</evidence>
<evidence type="ECO:0000256" key="1">
    <source>
        <dbReference type="ARBA" id="ARBA00006484"/>
    </source>
</evidence>
<dbReference type="SUPFAM" id="SSF51735">
    <property type="entry name" value="NAD(P)-binding Rossmann-fold domains"/>
    <property type="match status" value="1"/>
</dbReference>
<organism evidence="3 4">
    <name type="scientific">Rhodococcus pyridinivorans KG-16</name>
    <dbReference type="NCBI Taxonomy" id="1441730"/>
    <lineage>
        <taxon>Bacteria</taxon>
        <taxon>Bacillati</taxon>
        <taxon>Actinomycetota</taxon>
        <taxon>Actinomycetes</taxon>
        <taxon>Mycobacteriales</taxon>
        <taxon>Nocardiaceae</taxon>
        <taxon>Rhodococcus</taxon>
    </lineage>
</organism>
<dbReference type="InterPro" id="IPR036291">
    <property type="entry name" value="NAD(P)-bd_dom_sf"/>
</dbReference>
<keyword evidence="2" id="KW-0560">Oxidoreductase</keyword>
<comment type="similarity">
    <text evidence="1">Belongs to the short-chain dehydrogenases/reductases (SDR) family.</text>
</comment>
<reference evidence="4" key="1">
    <citation type="submission" date="2015-01" db="EMBL/GenBank/DDBJ databases">
        <title>Draft genome sequence of Rhodococcus pyridinivorans strain KG-16, a hydrocarbon-degrading bacterium.</title>
        <authorList>
            <person name="Aggarwal R.K."/>
            <person name="Dawar C."/>
        </authorList>
    </citation>
    <scope>NUCLEOTIDE SEQUENCE [LARGE SCALE GENOMIC DNA]</scope>
    <source>
        <strain evidence="4">KG-16</strain>
    </source>
</reference>
<sequence>MARTVLVSGGTGGLGSAVTKHLLDTGWRVVVPWLVRDELERVGTHPNLQLVQADLSDEQQLEDALNLACDDPDAPLFGVVNLVGGFTSGPRMHETPIEVLDSQLDLNLRTAYSVSQAALPHLIRRGGGSIVCISTAATLNPFPGGASYIASKAAVSALVETMALEYRDDHIRVNALLPVVIDTPANRAAMPDADTSRWSKPADIAKVIEFLISDAGASITGGLIPVTNVG</sequence>
<gene>
    <name evidence="3" type="ORF">Z045_01455</name>
</gene>
<dbReference type="Gene3D" id="3.40.50.720">
    <property type="entry name" value="NAD(P)-binding Rossmann-like Domain"/>
    <property type="match status" value="1"/>
</dbReference>